<dbReference type="InterPro" id="IPR002347">
    <property type="entry name" value="SDR_fam"/>
</dbReference>
<evidence type="ECO:0000313" key="4">
    <source>
        <dbReference type="EMBL" id="MFC3890691.1"/>
    </source>
</evidence>
<dbReference type="SUPFAM" id="SSF51735">
    <property type="entry name" value="NAD(P)-binding Rossmann-fold domains"/>
    <property type="match status" value="1"/>
</dbReference>
<evidence type="ECO:0000259" key="3">
    <source>
        <dbReference type="SMART" id="SM00822"/>
    </source>
</evidence>
<dbReference type="InterPro" id="IPR036291">
    <property type="entry name" value="NAD(P)-bd_dom_sf"/>
</dbReference>
<accession>A0ABV8BN37</accession>
<comment type="caution">
    <text evidence="4">The sequence shown here is derived from an EMBL/GenBank/DDBJ whole genome shotgun (WGS) entry which is preliminary data.</text>
</comment>
<sequence length="255" mass="26187">MDVYSGKKAVITGGTHGMGLAVVEALVGGGAEVLLTGYNEQNIKAAQAQLGENAHVVRSDTTDLADVDALAKVVGEKLGTVDYLHVNAGFAELEPFESATEAVYDKTFAVNTKGAFFTVQKLLPFINDGGAIVFTTAVADGTGTPGMAAFSGAKAAVRAFAKVLAAELLPRGIRVNVVSPGFIRTPTMGVATVTDEDRAHFIAEGSTLTPMGRIGTVEEVAKAALFLAFDATFTTGIEIPVDGGIAQGLVPLGAE</sequence>
<organism evidence="4 5">
    <name type="scientific">Lentzea rhizosphaerae</name>
    <dbReference type="NCBI Taxonomy" id="2041025"/>
    <lineage>
        <taxon>Bacteria</taxon>
        <taxon>Bacillati</taxon>
        <taxon>Actinomycetota</taxon>
        <taxon>Actinomycetes</taxon>
        <taxon>Pseudonocardiales</taxon>
        <taxon>Pseudonocardiaceae</taxon>
        <taxon>Lentzea</taxon>
    </lineage>
</organism>
<dbReference type="RefSeq" id="WP_382368997.1">
    <property type="nucleotide sequence ID" value="NZ_JBHRZI010000005.1"/>
</dbReference>
<name>A0ABV8BN37_9PSEU</name>
<feature type="domain" description="Ketoreductase" evidence="3">
    <location>
        <begin position="7"/>
        <end position="181"/>
    </location>
</feature>
<dbReference type="Proteomes" id="UP001595690">
    <property type="component" value="Unassembled WGS sequence"/>
</dbReference>
<dbReference type="PRINTS" id="PR00081">
    <property type="entry name" value="GDHRDH"/>
</dbReference>
<dbReference type="EMBL" id="JBHRZI010000005">
    <property type="protein sequence ID" value="MFC3890691.1"/>
    <property type="molecule type" value="Genomic_DNA"/>
</dbReference>
<dbReference type="InterPro" id="IPR057326">
    <property type="entry name" value="KR_dom"/>
</dbReference>
<dbReference type="PANTHER" id="PTHR43477:SF1">
    <property type="entry name" value="DIHYDROANTICAPSIN 7-DEHYDROGENASE"/>
    <property type="match status" value="1"/>
</dbReference>
<dbReference type="SMART" id="SM00822">
    <property type="entry name" value="PKS_KR"/>
    <property type="match status" value="1"/>
</dbReference>
<keyword evidence="2" id="KW-0560">Oxidoreductase</keyword>
<keyword evidence="5" id="KW-1185">Reference proteome</keyword>
<proteinExistence type="inferred from homology"/>
<reference evidence="5" key="1">
    <citation type="journal article" date="2019" name="Int. J. Syst. Evol. Microbiol.">
        <title>The Global Catalogue of Microorganisms (GCM) 10K type strain sequencing project: providing services to taxonomists for standard genome sequencing and annotation.</title>
        <authorList>
            <consortium name="The Broad Institute Genomics Platform"/>
            <consortium name="The Broad Institute Genome Sequencing Center for Infectious Disease"/>
            <person name="Wu L."/>
            <person name="Ma J."/>
        </authorList>
    </citation>
    <scope>NUCLEOTIDE SEQUENCE [LARGE SCALE GENOMIC DNA]</scope>
    <source>
        <strain evidence="5">CGMCC 4.7405</strain>
    </source>
</reference>
<dbReference type="PANTHER" id="PTHR43477">
    <property type="entry name" value="DIHYDROANTICAPSIN 7-DEHYDROGENASE"/>
    <property type="match status" value="1"/>
</dbReference>
<dbReference type="InterPro" id="IPR051122">
    <property type="entry name" value="SDR_DHRS6-like"/>
</dbReference>
<evidence type="ECO:0000256" key="1">
    <source>
        <dbReference type="ARBA" id="ARBA00006484"/>
    </source>
</evidence>
<dbReference type="Pfam" id="PF13561">
    <property type="entry name" value="adh_short_C2"/>
    <property type="match status" value="1"/>
</dbReference>
<comment type="similarity">
    <text evidence="1">Belongs to the short-chain dehydrogenases/reductases (SDR) family.</text>
</comment>
<gene>
    <name evidence="4" type="ORF">ACFOWZ_04345</name>
</gene>
<evidence type="ECO:0000256" key="2">
    <source>
        <dbReference type="ARBA" id="ARBA00023002"/>
    </source>
</evidence>
<protein>
    <submittedName>
        <fullName evidence="4">SDR family oxidoreductase</fullName>
    </submittedName>
</protein>
<evidence type="ECO:0000313" key="5">
    <source>
        <dbReference type="Proteomes" id="UP001595690"/>
    </source>
</evidence>
<dbReference type="CDD" id="cd05233">
    <property type="entry name" value="SDR_c"/>
    <property type="match status" value="1"/>
</dbReference>
<dbReference type="Gene3D" id="3.40.50.720">
    <property type="entry name" value="NAD(P)-binding Rossmann-like Domain"/>
    <property type="match status" value="1"/>
</dbReference>